<dbReference type="InterPro" id="IPR032710">
    <property type="entry name" value="NTF2-like_dom_sf"/>
</dbReference>
<evidence type="ECO:0000313" key="2">
    <source>
        <dbReference type="EMBL" id="WFN98174.1"/>
    </source>
</evidence>
<gene>
    <name evidence="2" type="ORF">MAY91_14125</name>
</gene>
<keyword evidence="3" id="KW-1185">Reference proteome</keyword>
<dbReference type="InterPro" id="IPR013543">
    <property type="entry name" value="Ca/CaM-dep_prot_kinase-assoc"/>
</dbReference>
<evidence type="ECO:0000313" key="3">
    <source>
        <dbReference type="Proteomes" id="UP001222680"/>
    </source>
</evidence>
<dbReference type="EMBL" id="CP092014">
    <property type="protein sequence ID" value="WFN98174.1"/>
    <property type="molecule type" value="Genomic_DNA"/>
</dbReference>
<dbReference type="NCBIfam" id="TIGR02246">
    <property type="entry name" value="SgcJ/EcaC family oxidoreductase"/>
    <property type="match status" value="1"/>
</dbReference>
<evidence type="ECO:0000259" key="1">
    <source>
        <dbReference type="Pfam" id="PF08332"/>
    </source>
</evidence>
<proteinExistence type="predicted"/>
<reference evidence="2 3" key="1">
    <citation type="submission" date="2022-02" db="EMBL/GenBank/DDBJ databases">
        <title>Phenotypic, genotypic and serological characterization of Edwardsiella ictaluri from catfish and ornamental fish species.</title>
        <authorList>
            <person name="Rose D."/>
            <person name="Tekedar H.C."/>
            <person name="Waldbieser G.C."/>
            <person name="Aarattuthodi S."/>
            <person name="Griffin M.J."/>
        </authorList>
    </citation>
    <scope>NUCLEOTIDE SEQUENCE [LARGE SCALE GENOMIC DNA]</scope>
    <source>
        <strain evidence="2 3">13 TAL-140 K3</strain>
    </source>
</reference>
<dbReference type="Gene3D" id="3.10.450.50">
    <property type="match status" value="1"/>
</dbReference>
<dbReference type="SUPFAM" id="SSF54427">
    <property type="entry name" value="NTF2-like"/>
    <property type="match status" value="1"/>
</dbReference>
<name>A0ABY8GKW5_EDWIC</name>
<organism evidence="2 3">
    <name type="scientific">Edwardsiella ictaluri</name>
    <dbReference type="NCBI Taxonomy" id="67780"/>
    <lineage>
        <taxon>Bacteria</taxon>
        <taxon>Pseudomonadati</taxon>
        <taxon>Pseudomonadota</taxon>
        <taxon>Gammaproteobacteria</taxon>
        <taxon>Enterobacterales</taxon>
        <taxon>Hafniaceae</taxon>
        <taxon>Edwardsiella</taxon>
    </lineage>
</organism>
<feature type="domain" description="Calcium/calmodulin-dependent protein kinase II association-domain" evidence="1">
    <location>
        <begin position="25"/>
        <end position="141"/>
    </location>
</feature>
<dbReference type="InterPro" id="IPR011944">
    <property type="entry name" value="Steroid_delta5-4_isomerase"/>
</dbReference>
<protein>
    <submittedName>
        <fullName evidence="2">SgcJ/EcaC family oxidoreductase</fullName>
    </submittedName>
</protein>
<dbReference type="Proteomes" id="UP001222680">
    <property type="component" value="Chromosome"/>
</dbReference>
<dbReference type="InterPro" id="IPR016887">
    <property type="entry name" value="UCP028470_steroid_isom-rel"/>
</dbReference>
<accession>A0ABY8GKW5</accession>
<dbReference type="PIRSF" id="PIRSF028470">
    <property type="entry name" value="UCP028470"/>
    <property type="match status" value="1"/>
</dbReference>
<sequence length="141" mass="15843">MACALTLIYNVSFAAPLQCVKTDPAQIAALFDQWNNSLQSGDPQKVTDNYLTDAVLLPTVSSKTKLTQDDRITYFKRFLEKKPHGKIDNRTIKIGCNHAIDTGTYTFTFADNSKISARYTFTYAWDGNAWKISTHHSSVMP</sequence>
<dbReference type="Pfam" id="PF08332">
    <property type="entry name" value="CaMKII_AD"/>
    <property type="match status" value="1"/>
</dbReference>